<gene>
    <name evidence="3" type="ORF">OG350_25365</name>
</gene>
<dbReference type="RefSeq" id="WP_405450116.1">
    <property type="nucleotide sequence ID" value="NZ_CP108164.1"/>
</dbReference>
<name>A0ABZ1KVQ0_STRAH</name>
<dbReference type="InterPro" id="IPR004176">
    <property type="entry name" value="Clp_R_N"/>
</dbReference>
<dbReference type="InterPro" id="IPR036628">
    <property type="entry name" value="Clp_N_dom_sf"/>
</dbReference>
<dbReference type="Gene3D" id="1.10.1780.10">
    <property type="entry name" value="Clp, N-terminal domain"/>
    <property type="match status" value="2"/>
</dbReference>
<evidence type="ECO:0000313" key="4">
    <source>
        <dbReference type="Proteomes" id="UP001622557"/>
    </source>
</evidence>
<proteinExistence type="predicted"/>
<evidence type="ECO:0000313" key="3">
    <source>
        <dbReference type="EMBL" id="WTQ83424.1"/>
    </source>
</evidence>
<dbReference type="Proteomes" id="UP001622557">
    <property type="component" value="Chromosome"/>
</dbReference>
<evidence type="ECO:0000259" key="2">
    <source>
        <dbReference type="PROSITE" id="PS51903"/>
    </source>
</evidence>
<accession>A0ABZ1KVQ0</accession>
<dbReference type="EMBL" id="CP108164">
    <property type="protein sequence ID" value="WTQ83424.1"/>
    <property type="molecule type" value="Genomic_DNA"/>
</dbReference>
<dbReference type="Pfam" id="PF02861">
    <property type="entry name" value="Clp_N"/>
    <property type="match status" value="2"/>
</dbReference>
<sequence length="190" mass="19652">MFERLTKDARAVIEGAVEHARSGGARTVDAEHVLLALLDSEGGRASFALSALGLGESRDAVREAVGEARRRAGLTRAEADALAGLGIDVGEIVARVEEAHGVGAMTGDAGSPGRWSGGRPRFGRGAKDVLERALRVALGRGERSVGGEHLLLALTVLPGVAGEVLADFGVTFEEVTRVCPPAHSARSAEK</sequence>
<reference evidence="3 4" key="1">
    <citation type="submission" date="2022-10" db="EMBL/GenBank/DDBJ databases">
        <title>The complete genomes of actinobacterial strains from the NBC collection.</title>
        <authorList>
            <person name="Joergensen T.S."/>
            <person name="Alvarez Arevalo M."/>
            <person name="Sterndorff E.B."/>
            <person name="Faurdal D."/>
            <person name="Vuksanovic O."/>
            <person name="Mourched A.-S."/>
            <person name="Charusanti P."/>
            <person name="Shaw S."/>
            <person name="Blin K."/>
            <person name="Weber T."/>
        </authorList>
    </citation>
    <scope>NUCLEOTIDE SEQUENCE [LARGE SCALE GENOMIC DNA]</scope>
    <source>
        <strain evidence="3 4">NBC_00156</strain>
    </source>
</reference>
<protein>
    <submittedName>
        <fullName evidence="3">Peptidase</fullName>
    </submittedName>
</protein>
<keyword evidence="4" id="KW-1185">Reference proteome</keyword>
<evidence type="ECO:0000256" key="1">
    <source>
        <dbReference type="PROSITE-ProRule" id="PRU01251"/>
    </source>
</evidence>
<dbReference type="GeneID" id="97283827"/>
<feature type="domain" description="Clp R" evidence="2">
    <location>
        <begin position="2"/>
        <end position="188"/>
    </location>
</feature>
<dbReference type="PROSITE" id="PS51903">
    <property type="entry name" value="CLP_R"/>
    <property type="match status" value="1"/>
</dbReference>
<organism evidence="3 4">
    <name type="scientific">Streptomyces achromogenes</name>
    <dbReference type="NCBI Taxonomy" id="67255"/>
    <lineage>
        <taxon>Bacteria</taxon>
        <taxon>Bacillati</taxon>
        <taxon>Actinomycetota</taxon>
        <taxon>Actinomycetes</taxon>
        <taxon>Kitasatosporales</taxon>
        <taxon>Streptomycetaceae</taxon>
        <taxon>Streptomyces</taxon>
    </lineage>
</organism>
<keyword evidence="1" id="KW-0677">Repeat</keyword>
<dbReference type="SUPFAM" id="SSF81923">
    <property type="entry name" value="Double Clp-N motif"/>
    <property type="match status" value="2"/>
</dbReference>